<sequence>MGIRHLTTSGDGMTGEDILVDSVEVVHRVDNVWVHFHLSGELPHESGATITVEATSRDGSTRLVGVTLNHPQPSELFVADDEDRTVVSVGTERISERVLTAAFPPDAFDGLGADPAFAVRLQRDDDDRELGVPVTVTDPPLID</sequence>
<evidence type="ECO:0000313" key="2">
    <source>
        <dbReference type="Proteomes" id="UP001142372"/>
    </source>
</evidence>
<keyword evidence="2" id="KW-1185">Reference proteome</keyword>
<comment type="caution">
    <text evidence="1">The sequence shown here is derived from an EMBL/GenBank/DDBJ whole genome shotgun (WGS) entry which is preliminary data.</text>
</comment>
<accession>A0A9W6H8T9</accession>
<dbReference type="Proteomes" id="UP001142372">
    <property type="component" value="Unassembled WGS sequence"/>
</dbReference>
<evidence type="ECO:0000313" key="1">
    <source>
        <dbReference type="EMBL" id="GLJ75477.1"/>
    </source>
</evidence>
<proteinExistence type="predicted"/>
<protein>
    <submittedName>
        <fullName evidence="1">Uncharacterized protein</fullName>
    </submittedName>
</protein>
<dbReference type="AlphaFoldDB" id="A0A9W6H8T9"/>
<name>A0A9W6H8T9_9MICO</name>
<dbReference type="EMBL" id="BSEN01000003">
    <property type="protein sequence ID" value="GLJ75477.1"/>
    <property type="molecule type" value="Genomic_DNA"/>
</dbReference>
<gene>
    <name evidence="1" type="ORF">GCM10017584_10510</name>
</gene>
<reference evidence="1" key="2">
    <citation type="submission" date="2023-01" db="EMBL/GenBank/DDBJ databases">
        <authorList>
            <person name="Sun Q."/>
            <person name="Evtushenko L."/>
        </authorList>
    </citation>
    <scope>NUCLEOTIDE SEQUENCE</scope>
    <source>
        <strain evidence="1">VKM Ac-1401</strain>
    </source>
</reference>
<reference evidence="1" key="1">
    <citation type="journal article" date="2014" name="Int. J. Syst. Evol. Microbiol.">
        <title>Complete genome sequence of Corynebacterium casei LMG S-19264T (=DSM 44701T), isolated from a smear-ripened cheese.</title>
        <authorList>
            <consortium name="US DOE Joint Genome Institute (JGI-PGF)"/>
            <person name="Walter F."/>
            <person name="Albersmeier A."/>
            <person name="Kalinowski J."/>
            <person name="Ruckert C."/>
        </authorList>
    </citation>
    <scope>NUCLEOTIDE SEQUENCE</scope>
    <source>
        <strain evidence="1">VKM Ac-1401</strain>
    </source>
</reference>
<organism evidence="1 2">
    <name type="scientific">Leifsonia poae</name>
    <dbReference type="NCBI Taxonomy" id="110933"/>
    <lineage>
        <taxon>Bacteria</taxon>
        <taxon>Bacillati</taxon>
        <taxon>Actinomycetota</taxon>
        <taxon>Actinomycetes</taxon>
        <taxon>Micrococcales</taxon>
        <taxon>Microbacteriaceae</taxon>
        <taxon>Leifsonia</taxon>
    </lineage>
</organism>